<organism evidence="1 2">
    <name type="scientific">Ramazzottius varieornatus</name>
    <name type="common">Water bear</name>
    <name type="synonym">Tardigrade</name>
    <dbReference type="NCBI Taxonomy" id="947166"/>
    <lineage>
        <taxon>Eukaryota</taxon>
        <taxon>Metazoa</taxon>
        <taxon>Ecdysozoa</taxon>
        <taxon>Tardigrada</taxon>
        <taxon>Eutardigrada</taxon>
        <taxon>Parachela</taxon>
        <taxon>Hypsibioidea</taxon>
        <taxon>Ramazzottiidae</taxon>
        <taxon>Ramazzottius</taxon>
    </lineage>
</organism>
<dbReference type="EMBL" id="BDGG01000003">
    <property type="protein sequence ID" value="GAU95017.1"/>
    <property type="molecule type" value="Genomic_DNA"/>
</dbReference>
<accession>A0A1D1V5R4</accession>
<reference evidence="1 2" key="1">
    <citation type="journal article" date="2016" name="Nat. Commun.">
        <title>Extremotolerant tardigrade genome and improved radiotolerance of human cultured cells by tardigrade-unique protein.</title>
        <authorList>
            <person name="Hashimoto T."/>
            <person name="Horikawa D.D."/>
            <person name="Saito Y."/>
            <person name="Kuwahara H."/>
            <person name="Kozuka-Hata H."/>
            <person name="Shin-I T."/>
            <person name="Minakuchi Y."/>
            <person name="Ohishi K."/>
            <person name="Motoyama A."/>
            <person name="Aizu T."/>
            <person name="Enomoto A."/>
            <person name="Kondo K."/>
            <person name="Tanaka S."/>
            <person name="Hara Y."/>
            <person name="Koshikawa S."/>
            <person name="Sagara H."/>
            <person name="Miura T."/>
            <person name="Yokobori S."/>
            <person name="Miyagawa K."/>
            <person name="Suzuki Y."/>
            <person name="Kubo T."/>
            <person name="Oyama M."/>
            <person name="Kohara Y."/>
            <person name="Fujiyama A."/>
            <person name="Arakawa K."/>
            <person name="Katayama T."/>
            <person name="Toyoda A."/>
            <person name="Kunieda T."/>
        </authorList>
    </citation>
    <scope>NUCLEOTIDE SEQUENCE [LARGE SCALE GENOMIC DNA]</scope>
    <source>
        <strain evidence="1 2">YOKOZUNA-1</strain>
    </source>
</reference>
<protein>
    <submittedName>
        <fullName evidence="1">Uncharacterized protein</fullName>
    </submittedName>
</protein>
<comment type="caution">
    <text evidence="1">The sequence shown here is derived from an EMBL/GenBank/DDBJ whole genome shotgun (WGS) entry which is preliminary data.</text>
</comment>
<dbReference type="AlphaFoldDB" id="A0A1D1V5R4"/>
<dbReference type="Proteomes" id="UP000186922">
    <property type="component" value="Unassembled WGS sequence"/>
</dbReference>
<evidence type="ECO:0000313" key="2">
    <source>
        <dbReference type="Proteomes" id="UP000186922"/>
    </source>
</evidence>
<keyword evidence="2" id="KW-1185">Reference proteome</keyword>
<gene>
    <name evidence="1" type="primary">RvY_06706-1</name>
    <name evidence="1" type="synonym">RvY_06706.1</name>
    <name evidence="1" type="ORF">RvY_06706</name>
</gene>
<proteinExistence type="predicted"/>
<evidence type="ECO:0000313" key="1">
    <source>
        <dbReference type="EMBL" id="GAU95017.1"/>
    </source>
</evidence>
<name>A0A1D1V5R4_RAMVA</name>
<sequence>MAVDQTLKCQKIPPTALINVSPKLRTQPTYHNVTEFHSPRAMVTLVRTYSVQWVLGLQNLAGNTLATAKGVPCH</sequence>